<evidence type="ECO:0000313" key="1">
    <source>
        <dbReference type="EMBL" id="XAE53837.1"/>
    </source>
</evidence>
<dbReference type="EMBL" id="CP109823">
    <property type="protein sequence ID" value="XAE53837.1"/>
    <property type="molecule type" value="Genomic_DNA"/>
</dbReference>
<proteinExistence type="predicted"/>
<dbReference type="Proteomes" id="UP001448498">
    <property type="component" value="Chromosome 2"/>
</dbReference>
<sequence length="110" mass="11979">MIELLYLLADRPLDAKCVFSVSTGKKLGRAGMVPARRASHDSAGTFPPVSGVIRIRAKRGWLPRDIPLRHAVLSPQVLAVFDLPPVRSLYLKRDAHAATAAENVTVLHSC</sequence>
<accession>A0ABZ3DXW8</accession>
<reference evidence="1 2" key="1">
    <citation type="submission" date="2022-10" db="EMBL/GenBank/DDBJ databases">
        <title>Genomic of Burkholderia cepacia PN-1.</title>
        <authorList>
            <person name="Yang Y."/>
            <person name="Guan H."/>
            <person name="Huang J."/>
        </authorList>
    </citation>
    <scope>NUCLEOTIDE SEQUENCE [LARGE SCALE GENOMIC DNA]</scope>
    <source>
        <strain evidence="1 2">PN-1</strain>
    </source>
</reference>
<gene>
    <name evidence="1" type="ORF">OHZ10_34985</name>
</gene>
<name>A0ABZ3DXW8_9BURK</name>
<evidence type="ECO:0000313" key="2">
    <source>
        <dbReference type="Proteomes" id="UP001448498"/>
    </source>
</evidence>
<protein>
    <submittedName>
        <fullName evidence="1">Uncharacterized protein</fullName>
    </submittedName>
</protein>
<keyword evidence="2" id="KW-1185">Reference proteome</keyword>
<dbReference type="RefSeq" id="WP_155627359.1">
    <property type="nucleotide sequence ID" value="NZ_CP101526.1"/>
</dbReference>
<organism evidence="1 2">
    <name type="scientific">Burkholderia arboris</name>
    <dbReference type="NCBI Taxonomy" id="488730"/>
    <lineage>
        <taxon>Bacteria</taxon>
        <taxon>Pseudomonadati</taxon>
        <taxon>Pseudomonadota</taxon>
        <taxon>Betaproteobacteria</taxon>
        <taxon>Burkholderiales</taxon>
        <taxon>Burkholderiaceae</taxon>
        <taxon>Burkholderia</taxon>
        <taxon>Burkholderia cepacia complex</taxon>
    </lineage>
</organism>